<dbReference type="GO" id="GO:0016746">
    <property type="term" value="F:acyltransferase activity"/>
    <property type="evidence" value="ECO:0007669"/>
    <property type="project" value="InterPro"/>
</dbReference>
<gene>
    <name evidence="2" type="ORF">A2Y75_01850</name>
</gene>
<dbReference type="EMBL" id="MELK01000024">
    <property type="protein sequence ID" value="OFW58314.1"/>
    <property type="molecule type" value="Genomic_DNA"/>
</dbReference>
<dbReference type="Gene3D" id="3.40.47.10">
    <property type="match status" value="1"/>
</dbReference>
<dbReference type="SUPFAM" id="SSF53901">
    <property type="entry name" value="Thiolase-like"/>
    <property type="match status" value="1"/>
</dbReference>
<dbReference type="AlphaFoldDB" id="A0A1F2WN91"/>
<feature type="domain" description="Thiolase C-terminal" evidence="1">
    <location>
        <begin position="32"/>
        <end position="144"/>
    </location>
</feature>
<name>A0A1F2WN91_9ACTN</name>
<dbReference type="Proteomes" id="UP000177876">
    <property type="component" value="Unassembled WGS sequence"/>
</dbReference>
<protein>
    <recommendedName>
        <fullName evidence="1">Thiolase C-terminal domain-containing protein</fullName>
    </recommendedName>
</protein>
<sequence>MRAPRPVLARASVLASGRDREIDGEDIGQRLSRQAYDAAGLGSDDIEIAEVHDATAYEELHQTEALGFCEEGAGGPFAGSGATDWGGSLPINTSGGLESRGRPIGASGLAQIHEIVTQLRGEAGQRQAEGVRVGLTENGGGNIGFEEASMTIHILEGV</sequence>
<evidence type="ECO:0000259" key="1">
    <source>
        <dbReference type="Pfam" id="PF22691"/>
    </source>
</evidence>
<evidence type="ECO:0000313" key="3">
    <source>
        <dbReference type="Proteomes" id="UP000177876"/>
    </source>
</evidence>
<dbReference type="STRING" id="1797197.A2Y75_01850"/>
<dbReference type="Pfam" id="PF22691">
    <property type="entry name" value="Thiolase_C_1"/>
    <property type="match status" value="1"/>
</dbReference>
<organism evidence="2 3">
    <name type="scientific">Candidatus Solincola sediminis</name>
    <dbReference type="NCBI Taxonomy" id="1797199"/>
    <lineage>
        <taxon>Bacteria</taxon>
        <taxon>Bacillati</taxon>
        <taxon>Actinomycetota</taxon>
        <taxon>Candidatus Geothermincolia</taxon>
        <taxon>Candidatus Geothermincolales</taxon>
        <taxon>Candidatus Geothermincolaceae</taxon>
        <taxon>Candidatus Solincola</taxon>
    </lineage>
</organism>
<comment type="caution">
    <text evidence="2">The sequence shown here is derived from an EMBL/GenBank/DDBJ whole genome shotgun (WGS) entry which is preliminary data.</text>
</comment>
<evidence type="ECO:0000313" key="2">
    <source>
        <dbReference type="EMBL" id="OFW58314.1"/>
    </source>
</evidence>
<reference evidence="2 3" key="1">
    <citation type="journal article" date="2016" name="Nat. Commun.">
        <title>Thousands of microbial genomes shed light on interconnected biogeochemical processes in an aquifer system.</title>
        <authorList>
            <person name="Anantharaman K."/>
            <person name="Brown C.T."/>
            <person name="Hug L.A."/>
            <person name="Sharon I."/>
            <person name="Castelle C.J."/>
            <person name="Probst A.J."/>
            <person name="Thomas B.C."/>
            <person name="Singh A."/>
            <person name="Wilkins M.J."/>
            <person name="Karaoz U."/>
            <person name="Brodie E.L."/>
            <person name="Williams K.H."/>
            <person name="Hubbard S.S."/>
            <person name="Banfield J.F."/>
        </authorList>
    </citation>
    <scope>NUCLEOTIDE SEQUENCE [LARGE SCALE GENOMIC DNA]</scope>
</reference>
<proteinExistence type="predicted"/>
<accession>A0A1F2WN91</accession>
<dbReference type="InterPro" id="IPR055140">
    <property type="entry name" value="Thiolase_C_2"/>
</dbReference>
<dbReference type="PANTHER" id="PTHR42870:SF1">
    <property type="entry name" value="NON-SPECIFIC LIPID-TRANSFER PROTEIN-LIKE 2"/>
    <property type="match status" value="1"/>
</dbReference>
<dbReference type="PANTHER" id="PTHR42870">
    <property type="entry name" value="ACETYL-COA C-ACETYLTRANSFERASE"/>
    <property type="match status" value="1"/>
</dbReference>
<dbReference type="InterPro" id="IPR016039">
    <property type="entry name" value="Thiolase-like"/>
</dbReference>